<sequence length="55" mass="6512">MDPVKLFEEKFSPIKPISCVMLKGISPPKLLLERSMRLTRPKWFAYLTSFPFHMK</sequence>
<evidence type="ECO:0000313" key="2">
    <source>
        <dbReference type="Proteomes" id="UP000231279"/>
    </source>
</evidence>
<keyword evidence="2" id="KW-1185">Reference proteome</keyword>
<reference evidence="2" key="1">
    <citation type="journal article" date="2018" name="Gigascience">
        <title>Genome assembly of the Pink Ipe (Handroanthus impetiginosus, Bignoniaceae), a highly valued, ecologically keystone Neotropical timber forest tree.</title>
        <authorList>
            <person name="Silva-Junior O.B."/>
            <person name="Grattapaglia D."/>
            <person name="Novaes E."/>
            <person name="Collevatti R.G."/>
        </authorList>
    </citation>
    <scope>NUCLEOTIDE SEQUENCE [LARGE SCALE GENOMIC DNA]</scope>
    <source>
        <strain evidence="2">cv. UFG-1</strain>
    </source>
</reference>
<evidence type="ECO:0000313" key="1">
    <source>
        <dbReference type="EMBL" id="PIN14835.1"/>
    </source>
</evidence>
<gene>
    <name evidence="1" type="ORF">CDL12_12533</name>
</gene>
<name>A0A2G9HBD1_9LAMI</name>
<dbReference type="OrthoDB" id="10536516at2759"/>
<accession>A0A2G9HBD1</accession>
<dbReference type="AlphaFoldDB" id="A0A2G9HBD1"/>
<dbReference type="Proteomes" id="UP000231279">
    <property type="component" value="Unassembled WGS sequence"/>
</dbReference>
<dbReference type="EMBL" id="NKXS01002199">
    <property type="protein sequence ID" value="PIN14835.1"/>
    <property type="molecule type" value="Genomic_DNA"/>
</dbReference>
<organism evidence="1 2">
    <name type="scientific">Handroanthus impetiginosus</name>
    <dbReference type="NCBI Taxonomy" id="429701"/>
    <lineage>
        <taxon>Eukaryota</taxon>
        <taxon>Viridiplantae</taxon>
        <taxon>Streptophyta</taxon>
        <taxon>Embryophyta</taxon>
        <taxon>Tracheophyta</taxon>
        <taxon>Spermatophyta</taxon>
        <taxon>Magnoliopsida</taxon>
        <taxon>eudicotyledons</taxon>
        <taxon>Gunneridae</taxon>
        <taxon>Pentapetalae</taxon>
        <taxon>asterids</taxon>
        <taxon>lamiids</taxon>
        <taxon>Lamiales</taxon>
        <taxon>Bignoniaceae</taxon>
        <taxon>Crescentiina</taxon>
        <taxon>Tabebuia alliance</taxon>
        <taxon>Handroanthus</taxon>
    </lineage>
</organism>
<protein>
    <submittedName>
        <fullName evidence="1">Uncharacterized protein</fullName>
    </submittedName>
</protein>
<comment type="caution">
    <text evidence="1">The sequence shown here is derived from an EMBL/GenBank/DDBJ whole genome shotgun (WGS) entry which is preliminary data.</text>
</comment>
<proteinExistence type="predicted"/>